<proteinExistence type="predicted"/>
<protein>
    <submittedName>
        <fullName evidence="1">Uncharacterized protein</fullName>
    </submittedName>
</protein>
<evidence type="ECO:0000313" key="1">
    <source>
        <dbReference type="EMBL" id="JAE20425.1"/>
    </source>
</evidence>
<accession>A0A0A9G5S5</accession>
<dbReference type="AlphaFoldDB" id="A0A0A9G5S5"/>
<organism evidence="1">
    <name type="scientific">Arundo donax</name>
    <name type="common">Giant reed</name>
    <name type="synonym">Donax arundinaceus</name>
    <dbReference type="NCBI Taxonomy" id="35708"/>
    <lineage>
        <taxon>Eukaryota</taxon>
        <taxon>Viridiplantae</taxon>
        <taxon>Streptophyta</taxon>
        <taxon>Embryophyta</taxon>
        <taxon>Tracheophyta</taxon>
        <taxon>Spermatophyta</taxon>
        <taxon>Magnoliopsida</taxon>
        <taxon>Liliopsida</taxon>
        <taxon>Poales</taxon>
        <taxon>Poaceae</taxon>
        <taxon>PACMAD clade</taxon>
        <taxon>Arundinoideae</taxon>
        <taxon>Arundineae</taxon>
        <taxon>Arundo</taxon>
    </lineage>
</organism>
<dbReference type="EMBL" id="GBRH01177471">
    <property type="protein sequence ID" value="JAE20425.1"/>
    <property type="molecule type" value="Transcribed_RNA"/>
</dbReference>
<reference evidence="1" key="2">
    <citation type="journal article" date="2015" name="Data Brief">
        <title>Shoot transcriptome of the giant reed, Arundo donax.</title>
        <authorList>
            <person name="Barrero R.A."/>
            <person name="Guerrero F.D."/>
            <person name="Moolhuijzen P."/>
            <person name="Goolsby J.A."/>
            <person name="Tidwell J."/>
            <person name="Bellgard S.E."/>
            <person name="Bellgard M.I."/>
        </authorList>
    </citation>
    <scope>NUCLEOTIDE SEQUENCE</scope>
    <source>
        <tissue evidence="1">Shoot tissue taken approximately 20 cm above the soil surface</tissue>
    </source>
</reference>
<sequence length="39" mass="4387">MEHVTVHTCQQTSLSSIKMTYSCSLDAFHPFPKSIQCPC</sequence>
<reference evidence="1" key="1">
    <citation type="submission" date="2014-09" db="EMBL/GenBank/DDBJ databases">
        <authorList>
            <person name="Magalhaes I.L.F."/>
            <person name="Oliveira U."/>
            <person name="Santos F.R."/>
            <person name="Vidigal T.H.D.A."/>
            <person name="Brescovit A.D."/>
            <person name="Santos A.J."/>
        </authorList>
    </citation>
    <scope>NUCLEOTIDE SEQUENCE</scope>
    <source>
        <tissue evidence="1">Shoot tissue taken approximately 20 cm above the soil surface</tissue>
    </source>
</reference>
<name>A0A0A9G5S5_ARUDO</name>